<comment type="similarity">
    <text evidence="3">Belongs to the peptidase M28 family.</text>
</comment>
<gene>
    <name evidence="11" type="ORF">BABA_05311</name>
</gene>
<dbReference type="GO" id="GO:0005774">
    <property type="term" value="C:vacuolar membrane"/>
    <property type="evidence" value="ECO:0007669"/>
    <property type="project" value="UniProtKB-SubCell"/>
</dbReference>
<dbReference type="STRING" id="1117379.BABA_05311"/>
<accession>K6DQG3</accession>
<dbReference type="PATRIC" id="fig|1117379.3.peg.1107"/>
<feature type="domain" description="Peptidase M28" evidence="10">
    <location>
        <begin position="121"/>
        <end position="309"/>
    </location>
</feature>
<sequence length="773" mass="84742">MEIIPSAQVEPQSRKSVKKSVLVFIILAAIILGTILLSLLQLQSPKVIPADQAAKTFSADSAFSYLEGFTVAPHPLGSKEHDNVRDYLVTTLKELGVNPEIQKANSLYTRPAYISGGTVENIVGKIEGTNSKKAIMLVAHYDSVPGGPGAADDGAGVAAIIETVRVLKEMKPLQSDVIILLTDGEENGLLGSKAFTEEHLWVKDVGLVLNFEARGNEGPAFMFETSDNNSWLVNEFVQAAPTPVAHSFIYSLYKLMPNDTDLTVFKAAGLNGLNFAFGEGLGHYHTTSDNPGELSKNSLQHHGEYMLSLVRHFGDLDLTQTGKGNTLFFNILGTNMITYSEDLVIPFMLFAVVLFVLTIIHGARRKKLSLRGTLAGLLIMLGGSIGSFVIGLGLWSLLTAILSEKEWLMGSDSLIGTTYLISFSLMIFAYLSFLYKMANKKVMVGSLAMGALLMWLLLAVAASLFLKAGSYVLVWPLIFGLLGENIFFRLKENSWAGYLVTAVFAIPGLLLFSPVVYLIYILASMKLASALMVFVFLGGALLIPIFSTLKIKSNGVIPAILLGVGLLVMVINSINLLNMPTEKHPKASDITYFMDADTQKAFWAARQPLDEYTAIYINKDVKEGNTSTFFPILNWDVTYAKADVYNVDGPSMTVLSDRTENDKRMIEYQVKTNRQAEEIVVQSLSSMNISSLLINGKDVELNKTKFTKKAPLLFAYIAGQTGELNVKVTIDANDTMEWIVADRSYSIPETKGERSPKFSTYGDNSFIMKTIRD</sequence>
<feature type="transmembrane region" description="Helical" evidence="9">
    <location>
        <begin position="495"/>
        <end position="521"/>
    </location>
</feature>
<dbReference type="SUPFAM" id="SSF53187">
    <property type="entry name" value="Zn-dependent exopeptidases"/>
    <property type="match status" value="1"/>
</dbReference>
<keyword evidence="6 9" id="KW-1133">Transmembrane helix</keyword>
<evidence type="ECO:0000259" key="10">
    <source>
        <dbReference type="Pfam" id="PF04389"/>
    </source>
</evidence>
<comment type="function">
    <text evidence="1">May be involved in vacuolar sorting and osmoregulation.</text>
</comment>
<dbReference type="InterPro" id="IPR045175">
    <property type="entry name" value="M28_fam"/>
</dbReference>
<evidence type="ECO:0000313" key="11">
    <source>
        <dbReference type="EMBL" id="EKN70438.1"/>
    </source>
</evidence>
<keyword evidence="9" id="KW-0472">Membrane</keyword>
<dbReference type="OrthoDB" id="9762302at2"/>
<proteinExistence type="inferred from homology"/>
<evidence type="ECO:0000256" key="9">
    <source>
        <dbReference type="SAM" id="Phobius"/>
    </source>
</evidence>
<dbReference type="eggNOG" id="COG2234">
    <property type="taxonomic scope" value="Bacteria"/>
</dbReference>
<dbReference type="Pfam" id="PF04389">
    <property type="entry name" value="Peptidase_M28"/>
    <property type="match status" value="1"/>
</dbReference>
<feature type="transmembrane region" description="Helical" evidence="9">
    <location>
        <begin position="447"/>
        <end position="466"/>
    </location>
</feature>
<feature type="transmembrane region" description="Helical" evidence="9">
    <location>
        <begin position="472"/>
        <end position="488"/>
    </location>
</feature>
<feature type="transmembrane region" description="Helical" evidence="9">
    <location>
        <begin position="343"/>
        <end position="363"/>
    </location>
</feature>
<evidence type="ECO:0000313" key="12">
    <source>
        <dbReference type="Proteomes" id="UP000006316"/>
    </source>
</evidence>
<keyword evidence="5" id="KW-0926">Vacuole</keyword>
<evidence type="ECO:0000256" key="6">
    <source>
        <dbReference type="ARBA" id="ARBA00022989"/>
    </source>
</evidence>
<protein>
    <recommendedName>
        <fullName evidence="4">Vacuolar membrane protease</fullName>
    </recommendedName>
    <alternativeName>
        <fullName evidence="8">FXNA-related family protease 1</fullName>
    </alternativeName>
</protein>
<comment type="caution">
    <text evidence="11">The sequence shown here is derived from an EMBL/GenBank/DDBJ whole genome shotgun (WGS) entry which is preliminary data.</text>
</comment>
<name>K6DQG3_9BACI</name>
<feature type="transmembrane region" description="Helical" evidence="9">
    <location>
        <begin position="21"/>
        <end position="40"/>
    </location>
</feature>
<feature type="transmembrane region" description="Helical" evidence="9">
    <location>
        <begin position="527"/>
        <end position="549"/>
    </location>
</feature>
<evidence type="ECO:0000256" key="7">
    <source>
        <dbReference type="ARBA" id="ARBA00023180"/>
    </source>
</evidence>
<dbReference type="PANTHER" id="PTHR12147:SF58">
    <property type="entry name" value="VACUOLAR MEMBRANE PROTEASE"/>
    <property type="match status" value="1"/>
</dbReference>
<dbReference type="PANTHER" id="PTHR12147">
    <property type="entry name" value="METALLOPEPTIDASE M28 FAMILY MEMBER"/>
    <property type="match status" value="1"/>
</dbReference>
<dbReference type="Proteomes" id="UP000006316">
    <property type="component" value="Unassembled WGS sequence"/>
</dbReference>
<dbReference type="RefSeq" id="WP_007084091.1">
    <property type="nucleotide sequence ID" value="NZ_AJLS01000038.1"/>
</dbReference>
<evidence type="ECO:0000256" key="2">
    <source>
        <dbReference type="ARBA" id="ARBA00004128"/>
    </source>
</evidence>
<dbReference type="GO" id="GO:0006508">
    <property type="term" value="P:proteolysis"/>
    <property type="evidence" value="ECO:0007669"/>
    <property type="project" value="InterPro"/>
</dbReference>
<feature type="transmembrane region" description="Helical" evidence="9">
    <location>
        <begin position="375"/>
        <end position="402"/>
    </location>
</feature>
<dbReference type="EMBL" id="AJLS01000038">
    <property type="protein sequence ID" value="EKN70438.1"/>
    <property type="molecule type" value="Genomic_DNA"/>
</dbReference>
<evidence type="ECO:0000256" key="1">
    <source>
        <dbReference type="ARBA" id="ARBA00003273"/>
    </source>
</evidence>
<feature type="transmembrane region" description="Helical" evidence="9">
    <location>
        <begin position="556"/>
        <end position="577"/>
    </location>
</feature>
<feature type="transmembrane region" description="Helical" evidence="9">
    <location>
        <begin position="414"/>
        <end position="435"/>
    </location>
</feature>
<keyword evidence="7" id="KW-0325">Glycoprotein</keyword>
<evidence type="ECO:0000256" key="5">
    <source>
        <dbReference type="ARBA" id="ARBA00022554"/>
    </source>
</evidence>
<dbReference type="InterPro" id="IPR007484">
    <property type="entry name" value="Peptidase_M28"/>
</dbReference>
<evidence type="ECO:0000256" key="8">
    <source>
        <dbReference type="ARBA" id="ARBA00031512"/>
    </source>
</evidence>
<dbReference type="GO" id="GO:0008235">
    <property type="term" value="F:metalloexopeptidase activity"/>
    <property type="evidence" value="ECO:0007669"/>
    <property type="project" value="InterPro"/>
</dbReference>
<organism evidence="11 12">
    <name type="scientific">Neobacillus bataviensis LMG 21833</name>
    <dbReference type="NCBI Taxonomy" id="1117379"/>
    <lineage>
        <taxon>Bacteria</taxon>
        <taxon>Bacillati</taxon>
        <taxon>Bacillota</taxon>
        <taxon>Bacilli</taxon>
        <taxon>Bacillales</taxon>
        <taxon>Bacillaceae</taxon>
        <taxon>Neobacillus</taxon>
    </lineage>
</organism>
<keyword evidence="12" id="KW-1185">Reference proteome</keyword>
<evidence type="ECO:0000256" key="3">
    <source>
        <dbReference type="ARBA" id="ARBA00010918"/>
    </source>
</evidence>
<evidence type="ECO:0000256" key="4">
    <source>
        <dbReference type="ARBA" id="ARBA00017435"/>
    </source>
</evidence>
<reference evidence="11 12" key="1">
    <citation type="journal article" date="2012" name="Front. Microbiol.">
        <title>Redundancy and modularity in membrane-associated dissimilatory nitrate reduction in Bacillus.</title>
        <authorList>
            <person name="Heylen K."/>
            <person name="Keltjens J."/>
        </authorList>
    </citation>
    <scope>NUCLEOTIDE SEQUENCE [LARGE SCALE GENOMIC DNA]</scope>
    <source>
        <strain evidence="12">LMG 21833T</strain>
    </source>
</reference>
<dbReference type="Gene3D" id="3.40.630.10">
    <property type="entry name" value="Zn peptidases"/>
    <property type="match status" value="1"/>
</dbReference>
<comment type="subcellular location">
    <subcellularLocation>
        <location evidence="2">Vacuole membrane</location>
        <topology evidence="2">Multi-pass membrane protein</topology>
    </subcellularLocation>
</comment>
<keyword evidence="9" id="KW-0812">Transmembrane</keyword>
<dbReference type="AlphaFoldDB" id="K6DQG3"/>